<keyword evidence="1" id="KW-0436">Ligase</keyword>
<dbReference type="GO" id="GO:0016874">
    <property type="term" value="F:ligase activity"/>
    <property type="evidence" value="ECO:0007669"/>
    <property type="project" value="UniProtKB-KW"/>
</dbReference>
<proteinExistence type="predicted"/>
<evidence type="ECO:0000256" key="1">
    <source>
        <dbReference type="ARBA" id="ARBA00022598"/>
    </source>
</evidence>
<dbReference type="PROSITE" id="PS50975">
    <property type="entry name" value="ATP_GRASP"/>
    <property type="match status" value="1"/>
</dbReference>
<dbReference type="AlphaFoldDB" id="A0A1N6M4Z8"/>
<dbReference type="PANTHER" id="PTHR43585:SF2">
    <property type="entry name" value="ATP-GRASP ENZYME FSQD"/>
    <property type="match status" value="1"/>
</dbReference>
<evidence type="ECO:0000313" key="7">
    <source>
        <dbReference type="Proteomes" id="UP000184774"/>
    </source>
</evidence>
<protein>
    <recommendedName>
        <fullName evidence="5">ATP-grasp domain-containing protein</fullName>
    </recommendedName>
</protein>
<dbReference type="Gene3D" id="3.30.470.20">
    <property type="entry name" value="ATP-grasp fold, B domain"/>
    <property type="match status" value="1"/>
</dbReference>
<dbReference type="OrthoDB" id="24041at2"/>
<dbReference type="GO" id="GO:0005524">
    <property type="term" value="F:ATP binding"/>
    <property type="evidence" value="ECO:0007669"/>
    <property type="project" value="UniProtKB-UniRule"/>
</dbReference>
<dbReference type="SUPFAM" id="SSF56059">
    <property type="entry name" value="Glutathione synthetase ATP-binding domain-like"/>
    <property type="match status" value="1"/>
</dbReference>
<keyword evidence="2 4" id="KW-0547">Nucleotide-binding</keyword>
<sequence length="419" mass="46628">MQVEHSQKVVVLVDAYSSGNVLAHEFIKKGCRCAHVQSRKNLPTSILDSFRADDFFINLHYEGNDTINTLKDFDVIAVIAGCETGIEVSDALAAELQVNGNNKNTSHVRRNKYLMQQSLSDSNLRHIPTYRITTQADAIDHAVELLNDYSKVVIKPVDSAGTDSVFVSGNLDTVIEHSNRLLNESNRLNLKNEAIILQPFIDGEEYVVDTVSYAGSHKICAIWKMGKGNYNGCNSICEFTELTSLDAQTYATLKEYVFSVLDAIGIEYGAGHSELFLTQDGWRLIETGARPHGSGFPALSSFALQRTQIDEFVLSICSPEQFIASIDEDYQPFQYLKIKELISSSSGIVESIKDVETILTLPSYKASHMPSHGQKVTVTTDVFTSPGWIALSHCNYDQLTADYHFIVSLEEKGMFNFHE</sequence>
<dbReference type="InterPro" id="IPR052032">
    <property type="entry name" value="ATP-dep_AA_Ligase"/>
</dbReference>
<dbReference type="NCBIfam" id="NF005543">
    <property type="entry name" value="PRK07206.1"/>
    <property type="match status" value="1"/>
</dbReference>
<gene>
    <name evidence="6" type="ORF">VSP9026_02226</name>
</gene>
<dbReference type="RefSeq" id="WP_074373063.1">
    <property type="nucleotide sequence ID" value="NZ_AP024908.1"/>
</dbReference>
<dbReference type="PANTHER" id="PTHR43585">
    <property type="entry name" value="FUMIPYRROLE BIOSYNTHESIS PROTEIN C"/>
    <property type="match status" value="1"/>
</dbReference>
<evidence type="ECO:0000256" key="4">
    <source>
        <dbReference type="PROSITE-ProRule" id="PRU00409"/>
    </source>
</evidence>
<dbReference type="GO" id="GO:0046872">
    <property type="term" value="F:metal ion binding"/>
    <property type="evidence" value="ECO:0007669"/>
    <property type="project" value="InterPro"/>
</dbReference>
<evidence type="ECO:0000313" key="6">
    <source>
        <dbReference type="EMBL" id="SIO94521.1"/>
    </source>
</evidence>
<feature type="domain" description="ATP-grasp" evidence="5">
    <location>
        <begin position="116"/>
        <end position="318"/>
    </location>
</feature>
<dbReference type="Pfam" id="PF13535">
    <property type="entry name" value="ATP-grasp_4"/>
    <property type="match status" value="1"/>
</dbReference>
<keyword evidence="3 4" id="KW-0067">ATP-binding</keyword>
<dbReference type="EMBL" id="FSSB01000014">
    <property type="protein sequence ID" value="SIO94521.1"/>
    <property type="molecule type" value="Genomic_DNA"/>
</dbReference>
<dbReference type="InterPro" id="IPR011761">
    <property type="entry name" value="ATP-grasp"/>
</dbReference>
<name>A0A1N6M4Z8_9VIBR</name>
<evidence type="ECO:0000259" key="5">
    <source>
        <dbReference type="PROSITE" id="PS50975"/>
    </source>
</evidence>
<accession>A0A1N6M4Z8</accession>
<reference evidence="6 7" key="1">
    <citation type="submission" date="2016-12" db="EMBL/GenBank/DDBJ databases">
        <authorList>
            <person name="Song W.-J."/>
            <person name="Kurnit D.M."/>
        </authorList>
    </citation>
    <scope>NUCLEOTIDE SEQUENCE [LARGE SCALE GENOMIC DNA]</scope>
    <source>
        <strain evidence="6 7">CECT 9026</strain>
    </source>
</reference>
<organism evidence="6 7">
    <name type="scientific">Vibrio spartinae</name>
    <dbReference type="NCBI Taxonomy" id="1918945"/>
    <lineage>
        <taxon>Bacteria</taxon>
        <taxon>Pseudomonadati</taxon>
        <taxon>Pseudomonadota</taxon>
        <taxon>Gammaproteobacteria</taxon>
        <taxon>Vibrionales</taxon>
        <taxon>Vibrionaceae</taxon>
        <taxon>Vibrio</taxon>
    </lineage>
</organism>
<evidence type="ECO:0000256" key="3">
    <source>
        <dbReference type="ARBA" id="ARBA00022840"/>
    </source>
</evidence>
<evidence type="ECO:0000256" key="2">
    <source>
        <dbReference type="ARBA" id="ARBA00022741"/>
    </source>
</evidence>
<dbReference type="Proteomes" id="UP000184774">
    <property type="component" value="Unassembled WGS sequence"/>
</dbReference>